<evidence type="ECO:0000313" key="3">
    <source>
        <dbReference type="Proteomes" id="UP000002258"/>
    </source>
</evidence>
<dbReference type="HOGENOM" id="CLU_059211_2_0_1"/>
<dbReference type="AlphaFoldDB" id="A3LMZ5"/>
<dbReference type="EMBL" id="CP000496">
    <property type="protein sequence ID" value="ABN64241.2"/>
    <property type="molecule type" value="Genomic_DNA"/>
</dbReference>
<proteinExistence type="predicted"/>
<gene>
    <name evidence="2" type="ORF">PICST_66772</name>
</gene>
<dbReference type="InterPro" id="IPR045866">
    <property type="entry name" value="FAM210A/B-like"/>
</dbReference>
<evidence type="ECO:0000259" key="1">
    <source>
        <dbReference type="Pfam" id="PF06916"/>
    </source>
</evidence>
<dbReference type="KEGG" id="pic:PICST_66772"/>
<dbReference type="eggNOG" id="KOG4526">
    <property type="taxonomic scope" value="Eukaryota"/>
</dbReference>
<dbReference type="Pfam" id="PF06916">
    <property type="entry name" value="FAM210A-B_dom"/>
    <property type="match status" value="1"/>
</dbReference>
<dbReference type="GO" id="GO:0005739">
    <property type="term" value="C:mitochondrion"/>
    <property type="evidence" value="ECO:0007669"/>
    <property type="project" value="TreeGrafter"/>
</dbReference>
<dbReference type="InterPro" id="IPR009688">
    <property type="entry name" value="FAM210A/B-like_dom"/>
</dbReference>
<protein>
    <recommendedName>
        <fullName evidence="1">DUF1279 domain-containing protein</fullName>
    </recommendedName>
</protein>
<dbReference type="PANTHER" id="PTHR21377">
    <property type="entry name" value="PROTEIN FAM210B, MITOCHONDRIAL"/>
    <property type="match status" value="1"/>
</dbReference>
<dbReference type="OrthoDB" id="426386at2759"/>
<dbReference type="PANTHER" id="PTHR21377:SF0">
    <property type="entry name" value="PROTEIN FAM210B, MITOCHONDRIAL"/>
    <property type="match status" value="1"/>
</dbReference>
<dbReference type="FunCoup" id="A3LMZ5">
    <property type="interactions" value="25"/>
</dbReference>
<sequence length="230" mass="26036">MLRFNRMRAPIFRPSSILTRFNGSLLRNQVFKRFQSIKTSTNAGSSQNPSGKKATGIKALMKEYGFSALAVYLSISAIDLPLCYLLVHSMGKDEIEFYENRAKQTFGFGVSDEELAQKQELARNQEKLENVDVAGRSEGQGIFSYLWSQFSWTEFAIAYGVHKSLIFIRVPITAAITPGIVRALRRWGFKIGSDKLATTATIAKENIKDFTASSSKFGTRPKNKKWFWFF</sequence>
<keyword evidence="3" id="KW-1185">Reference proteome</keyword>
<dbReference type="GeneID" id="4837110"/>
<dbReference type="RefSeq" id="XP_001382270.2">
    <property type="nucleotide sequence ID" value="XM_001382233.1"/>
</dbReference>
<evidence type="ECO:0000313" key="2">
    <source>
        <dbReference type="EMBL" id="ABN64241.2"/>
    </source>
</evidence>
<reference evidence="2 3" key="1">
    <citation type="journal article" date="2007" name="Nat. Biotechnol.">
        <title>Genome sequence of the lignocellulose-bioconverting and xylose-fermenting yeast Pichia stipitis.</title>
        <authorList>
            <person name="Jeffries T.W."/>
            <person name="Grigoriev I.V."/>
            <person name="Grimwood J."/>
            <person name="Laplaza J.M."/>
            <person name="Aerts A."/>
            <person name="Salamov A."/>
            <person name="Schmutz J."/>
            <person name="Lindquist E."/>
            <person name="Dehal P."/>
            <person name="Shapiro H."/>
            <person name="Jin Y.S."/>
            <person name="Passoth V."/>
            <person name="Richardson P.M."/>
        </authorList>
    </citation>
    <scope>NUCLEOTIDE SEQUENCE [LARGE SCALE GENOMIC DNA]</scope>
    <source>
        <strain evidence="3">ATCC 58785 / CBS 6054 / NBRC 10063 / NRRL Y-11545</strain>
    </source>
</reference>
<feature type="domain" description="DUF1279" evidence="1">
    <location>
        <begin position="57"/>
        <end position="178"/>
    </location>
</feature>
<dbReference type="Proteomes" id="UP000002258">
    <property type="component" value="Chromosome 2"/>
</dbReference>
<dbReference type="InParanoid" id="A3LMZ5"/>
<accession>A3LMZ5</accession>
<name>A3LMZ5_PICST</name>
<dbReference type="OMA" id="VHSMGQE"/>
<organism evidence="2 3">
    <name type="scientific">Scheffersomyces stipitis (strain ATCC 58785 / CBS 6054 / NBRC 10063 / NRRL Y-11545)</name>
    <name type="common">Yeast</name>
    <name type="synonym">Pichia stipitis</name>
    <dbReference type="NCBI Taxonomy" id="322104"/>
    <lineage>
        <taxon>Eukaryota</taxon>
        <taxon>Fungi</taxon>
        <taxon>Dikarya</taxon>
        <taxon>Ascomycota</taxon>
        <taxon>Saccharomycotina</taxon>
        <taxon>Pichiomycetes</taxon>
        <taxon>Debaryomycetaceae</taxon>
        <taxon>Scheffersomyces</taxon>
    </lineage>
</organism>